<dbReference type="Pfam" id="PF21787">
    <property type="entry name" value="TNP-like_RNaseH_N"/>
    <property type="match status" value="1"/>
</dbReference>
<evidence type="ECO:0000259" key="2">
    <source>
        <dbReference type="Pfam" id="PF21787"/>
    </source>
</evidence>
<dbReference type="AlphaFoldDB" id="A0A2N0P4H6"/>
<feature type="coiled-coil region" evidence="1">
    <location>
        <begin position="299"/>
        <end position="333"/>
    </location>
</feature>
<reference evidence="3 4" key="2">
    <citation type="submission" date="2017-09" db="EMBL/GenBank/DDBJ databases">
        <title>Extensive intraspecific genome diversity in a model arbuscular mycorrhizal fungus.</title>
        <authorList>
            <person name="Chen E.C."/>
            <person name="Morin E."/>
            <person name="Beaudet D."/>
            <person name="Noel J."/>
            <person name="Ndikumana S."/>
            <person name="Charron P."/>
            <person name="St-Onge C."/>
            <person name="Giorgi J."/>
            <person name="Grigoriev I.V."/>
            <person name="Roux C."/>
            <person name="Martin F.M."/>
            <person name="Corradi N."/>
        </authorList>
    </citation>
    <scope>NUCLEOTIDE SEQUENCE [LARGE SCALE GENOMIC DNA]</scope>
    <source>
        <strain evidence="3 4">A5</strain>
    </source>
</reference>
<protein>
    <recommendedName>
        <fullName evidence="2">Transposable element P transposase-like RNase H domain-containing protein</fullName>
    </recommendedName>
</protein>
<feature type="domain" description="Transposable element P transposase-like RNase H" evidence="2">
    <location>
        <begin position="494"/>
        <end position="580"/>
    </location>
</feature>
<dbReference type="Proteomes" id="UP000232722">
    <property type="component" value="Unassembled WGS sequence"/>
</dbReference>
<accession>A0A2N0P4H6</accession>
<dbReference type="VEuPathDB" id="FungiDB:RhiirFUN_010410"/>
<proteinExistence type="predicted"/>
<gene>
    <name evidence="3" type="ORF">RhiirA5_381511</name>
</gene>
<reference evidence="3 4" key="1">
    <citation type="submission" date="2016-04" db="EMBL/GenBank/DDBJ databases">
        <title>Genome analyses suggest a sexual origin of heterokaryosis in a supposedly ancient asexual fungus.</title>
        <authorList>
            <person name="Ropars J."/>
            <person name="Sedzielewska K."/>
            <person name="Noel J."/>
            <person name="Charron P."/>
            <person name="Farinelli L."/>
            <person name="Marton T."/>
            <person name="Kruger M."/>
            <person name="Pelin A."/>
            <person name="Brachmann A."/>
            <person name="Corradi N."/>
        </authorList>
    </citation>
    <scope>NUCLEOTIDE SEQUENCE [LARGE SCALE GENOMIC DNA]</scope>
    <source>
        <strain evidence="3 4">A5</strain>
    </source>
</reference>
<keyword evidence="1" id="KW-0175">Coiled coil</keyword>
<comment type="caution">
    <text evidence="3">The sequence shown here is derived from an EMBL/GenBank/DDBJ whole genome shotgun (WGS) entry which is preliminary data.</text>
</comment>
<organism evidence="3 4">
    <name type="scientific">Rhizophagus irregularis</name>
    <dbReference type="NCBI Taxonomy" id="588596"/>
    <lineage>
        <taxon>Eukaryota</taxon>
        <taxon>Fungi</taxon>
        <taxon>Fungi incertae sedis</taxon>
        <taxon>Mucoromycota</taxon>
        <taxon>Glomeromycotina</taxon>
        <taxon>Glomeromycetes</taxon>
        <taxon>Glomerales</taxon>
        <taxon>Glomeraceae</taxon>
        <taxon>Rhizophagus</taxon>
    </lineage>
</organism>
<evidence type="ECO:0000256" key="1">
    <source>
        <dbReference type="SAM" id="Coils"/>
    </source>
</evidence>
<dbReference type="InterPro" id="IPR048365">
    <property type="entry name" value="TNP-like_RNaseH_N"/>
</dbReference>
<dbReference type="VEuPathDB" id="FungiDB:RhiirA1_395670"/>
<sequence length="647" mass="75323">MKRVLSEVNVSQVSKKTKHLEALQDLYRLQPKFNGKPVYFFYRKEQYREGLLIYDKQDKIFYVFDKKTGEKFGTFGSWIKFLKVRKIFSGERSALATIFFEPNSSGSNLASLLRTEQSSYWKNCDSISIAEVTSLIKTEFFGVEIRDIINGIGVTFFGKEQKIEKYLIIKWQKNLISYELYVLEKSIKEINGIETGITSERTILEIRFEKVVQLHGIHLVRNQKNSNNIHEPFAILENQNQPQEAYRRIDCHLLVTETNVCKNCQKLKDTLIKIKNRNFMDTLHFKSAHASQEVLSKKIQIQRKKITSQEQKIRNLQLQLQQKVEEEEEVVSEELGQIAKKVARDVREKKVDLSSFNPMFQELIRIQSGKVNGVRYHPMFLRWAISVYSRAGNTAYEAIKGIMRLPSVSTIKNYINESQQCSGWQIKTAYHILEKMAVENIGNHGRIRFFSHDFFKIQKGLLWSQRDNRYVGYLDFENEKEELQSFIIQCEKELQGENTSNLPNLKDNNQDLATQVHQIIWHSATYNFAYPIAYYGINTLDAHEINKILFQLAANLECISIHTYGSVCDGAGENRNHIKSFDWWAFSWSLGDIVEVDIGKNNYERAKIIATSLDRSKFTVQLLDSSISSEFQVNRNSLRQPMPIKQN</sequence>
<evidence type="ECO:0000313" key="3">
    <source>
        <dbReference type="EMBL" id="PKC01717.1"/>
    </source>
</evidence>
<dbReference type="VEuPathDB" id="FungiDB:FUN_000571"/>
<dbReference type="EMBL" id="LLXJ01001533">
    <property type="protein sequence ID" value="PKC01717.1"/>
    <property type="molecule type" value="Genomic_DNA"/>
</dbReference>
<name>A0A2N0P4H6_9GLOM</name>
<evidence type="ECO:0000313" key="4">
    <source>
        <dbReference type="Proteomes" id="UP000232722"/>
    </source>
</evidence>